<comment type="caution">
    <text evidence="2">The sequence shown here is derived from an EMBL/GenBank/DDBJ whole genome shotgun (WGS) entry which is preliminary data.</text>
</comment>
<gene>
    <name evidence="2" type="ORF">C473_12356</name>
</gene>
<feature type="compositionally biased region" description="Polar residues" evidence="1">
    <location>
        <begin position="148"/>
        <end position="172"/>
    </location>
</feature>
<organism evidence="2 3">
    <name type="scientific">Halorubrum distributum JCM 10247</name>
    <dbReference type="NCBI Taxonomy" id="1227486"/>
    <lineage>
        <taxon>Archaea</taxon>
        <taxon>Methanobacteriati</taxon>
        <taxon>Methanobacteriota</taxon>
        <taxon>Stenosarchaea group</taxon>
        <taxon>Halobacteria</taxon>
        <taxon>Halobacteriales</taxon>
        <taxon>Haloferacaceae</taxon>
        <taxon>Halorubrum</taxon>
        <taxon>Halorubrum distributum group</taxon>
    </lineage>
</organism>
<evidence type="ECO:0000256" key="1">
    <source>
        <dbReference type="SAM" id="MobiDB-lite"/>
    </source>
</evidence>
<dbReference type="RefSeq" id="WP_007345746.1">
    <property type="nucleotide sequence ID" value="NZ_AOIW01000064.1"/>
</dbReference>
<sequence length="211" mass="21170">MPANRGLVALVALAVLVWSVAFAGGATVAVLSASVDVTTTFETPEELSEVNESSGSGFTVATVPVENGTTAVGENGTSAAANGTETVGNTTVPPTGQNATVPPTEQNATAPTDETETDESDSTPATNETETDENNSAPKTNETETDENNSAPTDQAGDQSSPPNEETVTNESAPAGNATVEGSTAPDANDVDAVAVRHPPDPSRSGQGART</sequence>
<proteinExistence type="predicted"/>
<dbReference type="AlphaFoldDB" id="M0D7J9"/>
<reference evidence="2 3" key="1">
    <citation type="journal article" date="2014" name="PLoS Genet.">
        <title>Phylogenetically driven sequencing of extremely halophilic archaea reveals strategies for static and dynamic osmo-response.</title>
        <authorList>
            <person name="Becker E.A."/>
            <person name="Seitzer P.M."/>
            <person name="Tritt A."/>
            <person name="Larsen D."/>
            <person name="Krusor M."/>
            <person name="Yao A.I."/>
            <person name="Wu D."/>
            <person name="Madern D."/>
            <person name="Eisen J.A."/>
            <person name="Darling A.E."/>
            <person name="Facciotti M.T."/>
        </authorList>
    </citation>
    <scope>NUCLEOTIDE SEQUENCE [LARGE SCALE GENOMIC DNA]</scope>
    <source>
        <strain evidence="2 3">JCM 10247</strain>
    </source>
</reference>
<name>M0D7J9_9EURY</name>
<protein>
    <submittedName>
        <fullName evidence="2">Uncharacterized protein</fullName>
    </submittedName>
</protein>
<dbReference type="Proteomes" id="UP000011572">
    <property type="component" value="Unassembled WGS sequence"/>
</dbReference>
<accession>M0D7J9</accession>
<evidence type="ECO:0000313" key="2">
    <source>
        <dbReference type="EMBL" id="ELZ30662.1"/>
    </source>
</evidence>
<dbReference type="PATRIC" id="fig|1227486.3.peg.2390"/>
<feature type="compositionally biased region" description="Polar residues" evidence="1">
    <location>
        <begin position="68"/>
        <end position="107"/>
    </location>
</feature>
<feature type="region of interest" description="Disordered" evidence="1">
    <location>
        <begin position="68"/>
        <end position="211"/>
    </location>
</feature>
<evidence type="ECO:0000313" key="3">
    <source>
        <dbReference type="Proteomes" id="UP000011572"/>
    </source>
</evidence>
<dbReference type="EMBL" id="AOIW01000064">
    <property type="protein sequence ID" value="ELZ30662.1"/>
    <property type="molecule type" value="Genomic_DNA"/>
</dbReference>
<feature type="compositionally biased region" description="Low complexity" evidence="1">
    <location>
        <begin position="187"/>
        <end position="196"/>
    </location>
</feature>